<dbReference type="SUPFAM" id="SSF53335">
    <property type="entry name" value="S-adenosyl-L-methionine-dependent methyltransferases"/>
    <property type="match status" value="1"/>
</dbReference>
<reference evidence="13 14" key="1">
    <citation type="submission" date="2019-09" db="EMBL/GenBank/DDBJ databases">
        <title>Draft genome sequence of the thermophilic Saccharopolyspora hirsuta VKM Ac-666T.</title>
        <authorList>
            <person name="Lobastova T.G."/>
            <person name="Fokina V."/>
            <person name="Bragin E.Y."/>
            <person name="Shtratnikova V.Y."/>
            <person name="Starodumova I.P."/>
            <person name="Tarlachkov S.V."/>
            <person name="Donova M.V."/>
        </authorList>
    </citation>
    <scope>NUCLEOTIDE SEQUENCE [LARGE SCALE GENOMIC DNA]</scope>
    <source>
        <strain evidence="13 14">VKM Ac-666</strain>
    </source>
</reference>
<dbReference type="GO" id="GO:0004400">
    <property type="term" value="F:histidinol-phosphate transaminase activity"/>
    <property type="evidence" value="ECO:0007669"/>
    <property type="project" value="UniProtKB-EC"/>
</dbReference>
<gene>
    <name evidence="13" type="ORF">F1721_22645</name>
</gene>
<comment type="cofactor">
    <cofactor evidence="1">
        <name>pyridoxal 5'-phosphate</name>
        <dbReference type="ChEBI" id="CHEBI:597326"/>
    </cofactor>
</comment>
<dbReference type="InterPro" id="IPR015421">
    <property type="entry name" value="PyrdxlP-dep_Trfase_major"/>
</dbReference>
<dbReference type="Gene3D" id="3.40.640.10">
    <property type="entry name" value="Type I PLP-dependent aspartate aminotransferase-like (Major domain)"/>
    <property type="match status" value="1"/>
</dbReference>
<proteinExistence type="inferred from homology"/>
<feature type="domain" description="Aminotransferase class I/classII large" evidence="12">
    <location>
        <begin position="20"/>
        <end position="346"/>
    </location>
</feature>
<dbReference type="OrthoDB" id="3205990at2"/>
<dbReference type="EMBL" id="VWPH01000010">
    <property type="protein sequence ID" value="KAA5830653.1"/>
    <property type="molecule type" value="Genomic_DNA"/>
</dbReference>
<evidence type="ECO:0000256" key="7">
    <source>
        <dbReference type="ARBA" id="ARBA00022679"/>
    </source>
</evidence>
<keyword evidence="14" id="KW-1185">Reference proteome</keyword>
<dbReference type="GO" id="GO:0030170">
    <property type="term" value="F:pyridoxal phosphate binding"/>
    <property type="evidence" value="ECO:0007669"/>
    <property type="project" value="InterPro"/>
</dbReference>
<keyword evidence="5 13" id="KW-0032">Aminotransferase</keyword>
<accession>A0A5M7BMW0</accession>
<dbReference type="PANTHER" id="PTHR43643:SF6">
    <property type="entry name" value="HISTIDINOL-PHOSPHATE AMINOTRANSFERASE"/>
    <property type="match status" value="1"/>
</dbReference>
<evidence type="ECO:0000256" key="11">
    <source>
        <dbReference type="SAM" id="MobiDB-lite"/>
    </source>
</evidence>
<dbReference type="InterPro" id="IPR001917">
    <property type="entry name" value="Aminotrans_II_pyridoxalP_BS"/>
</dbReference>
<dbReference type="InterPro" id="IPR004839">
    <property type="entry name" value="Aminotransferase_I/II_large"/>
</dbReference>
<dbReference type="InterPro" id="IPR029063">
    <property type="entry name" value="SAM-dependent_MTases_sf"/>
</dbReference>
<evidence type="ECO:0000259" key="12">
    <source>
        <dbReference type="Pfam" id="PF00155"/>
    </source>
</evidence>
<evidence type="ECO:0000256" key="3">
    <source>
        <dbReference type="ARBA" id="ARBA00007970"/>
    </source>
</evidence>
<dbReference type="SMR" id="A0A5M7BMW0"/>
<dbReference type="Gene3D" id="1.10.10.10">
    <property type="entry name" value="Winged helix-like DNA-binding domain superfamily/Winged helix DNA-binding domain"/>
    <property type="match status" value="1"/>
</dbReference>
<dbReference type="Pfam" id="PF00155">
    <property type="entry name" value="Aminotran_1_2"/>
    <property type="match status" value="1"/>
</dbReference>
<dbReference type="Gene3D" id="3.90.1150.10">
    <property type="entry name" value="Aspartate Aminotransferase, domain 1"/>
    <property type="match status" value="1"/>
</dbReference>
<organism evidence="13 14">
    <name type="scientific">Saccharopolyspora hirsuta</name>
    <dbReference type="NCBI Taxonomy" id="1837"/>
    <lineage>
        <taxon>Bacteria</taxon>
        <taxon>Bacillati</taxon>
        <taxon>Actinomycetota</taxon>
        <taxon>Actinomycetes</taxon>
        <taxon>Pseudonocardiales</taxon>
        <taxon>Pseudonocardiaceae</taxon>
        <taxon>Saccharopolyspora</taxon>
    </lineage>
</organism>
<dbReference type="InterPro" id="IPR050106">
    <property type="entry name" value="HistidinolP_aminotransfase"/>
</dbReference>
<keyword evidence="7 13" id="KW-0808">Transferase</keyword>
<comment type="caution">
    <text evidence="13">The sequence shown here is derived from an EMBL/GenBank/DDBJ whole genome shotgun (WGS) entry which is preliminary data.</text>
</comment>
<dbReference type="EC" id="2.6.1.9" evidence="4"/>
<evidence type="ECO:0000256" key="6">
    <source>
        <dbReference type="ARBA" id="ARBA00022605"/>
    </source>
</evidence>
<dbReference type="Gene3D" id="3.40.50.150">
    <property type="entry name" value="Vaccinia Virus protein VP39"/>
    <property type="match status" value="1"/>
</dbReference>
<comment type="catalytic activity">
    <reaction evidence="10">
        <text>L-histidinol phosphate + 2-oxoglutarate = 3-(imidazol-4-yl)-2-oxopropyl phosphate + L-glutamate</text>
        <dbReference type="Rhea" id="RHEA:23744"/>
        <dbReference type="ChEBI" id="CHEBI:16810"/>
        <dbReference type="ChEBI" id="CHEBI:29985"/>
        <dbReference type="ChEBI" id="CHEBI:57766"/>
        <dbReference type="ChEBI" id="CHEBI:57980"/>
        <dbReference type="EC" id="2.6.1.9"/>
    </reaction>
</comment>
<dbReference type="Proteomes" id="UP000323946">
    <property type="component" value="Unassembled WGS sequence"/>
</dbReference>
<name>A0A5M7BMW0_SACHI</name>
<dbReference type="CDD" id="cd00609">
    <property type="entry name" value="AAT_like"/>
    <property type="match status" value="1"/>
</dbReference>
<evidence type="ECO:0000256" key="10">
    <source>
        <dbReference type="ARBA" id="ARBA00047481"/>
    </source>
</evidence>
<dbReference type="PANTHER" id="PTHR43643">
    <property type="entry name" value="HISTIDINOL-PHOSPHATE AMINOTRANSFERASE 2"/>
    <property type="match status" value="1"/>
</dbReference>
<comment type="similarity">
    <text evidence="3">Belongs to the class-II pyridoxal-phosphate-dependent aminotransferase family. Histidinol-phosphate aminotransferase subfamily.</text>
</comment>
<dbReference type="CDD" id="cd02440">
    <property type="entry name" value="AdoMet_MTases"/>
    <property type="match status" value="1"/>
</dbReference>
<evidence type="ECO:0000256" key="2">
    <source>
        <dbReference type="ARBA" id="ARBA00005011"/>
    </source>
</evidence>
<evidence type="ECO:0000256" key="4">
    <source>
        <dbReference type="ARBA" id="ARBA00012748"/>
    </source>
</evidence>
<evidence type="ECO:0000256" key="5">
    <source>
        <dbReference type="ARBA" id="ARBA00022576"/>
    </source>
</evidence>
<protein>
    <recommendedName>
        <fullName evidence="4">histidinol-phosphate transaminase</fullName>
        <ecNumber evidence="4">2.6.1.9</ecNumber>
    </recommendedName>
</protein>
<evidence type="ECO:0000256" key="9">
    <source>
        <dbReference type="ARBA" id="ARBA00023102"/>
    </source>
</evidence>
<evidence type="ECO:0000313" key="14">
    <source>
        <dbReference type="Proteomes" id="UP000323946"/>
    </source>
</evidence>
<feature type="region of interest" description="Disordered" evidence="11">
    <location>
        <begin position="1"/>
        <end position="37"/>
    </location>
</feature>
<dbReference type="RefSeq" id="WP_150068752.1">
    <property type="nucleotide sequence ID" value="NZ_VWPH01000010.1"/>
</dbReference>
<evidence type="ECO:0000313" key="13">
    <source>
        <dbReference type="EMBL" id="KAA5830653.1"/>
    </source>
</evidence>
<dbReference type="InterPro" id="IPR036388">
    <property type="entry name" value="WH-like_DNA-bd_sf"/>
</dbReference>
<dbReference type="PROSITE" id="PS00599">
    <property type="entry name" value="AA_TRANSFER_CLASS_2"/>
    <property type="match status" value="1"/>
</dbReference>
<dbReference type="AlphaFoldDB" id="A0A5M7BMW0"/>
<dbReference type="GO" id="GO:0000105">
    <property type="term" value="P:L-histidine biosynthetic process"/>
    <property type="evidence" value="ECO:0007669"/>
    <property type="project" value="UniProtKB-KW"/>
</dbReference>
<feature type="compositionally biased region" description="Basic and acidic residues" evidence="11">
    <location>
        <begin position="10"/>
        <end position="24"/>
    </location>
</feature>
<evidence type="ECO:0000256" key="8">
    <source>
        <dbReference type="ARBA" id="ARBA00022898"/>
    </source>
</evidence>
<dbReference type="InterPro" id="IPR015422">
    <property type="entry name" value="PyrdxlP-dep_Trfase_small"/>
</dbReference>
<keyword evidence="6" id="KW-0028">Amino-acid biosynthesis</keyword>
<sequence>MSRTPNLSDRTGRPRRPESIRLHCNENPYGPPPGAVAAAEQELRSAGQSYPDSDCTQLRQRIAEFHDVRPDMVAVGNGADELVLLTAMAFLKPGTPVVLTDSTFPGYASAARSVGADIRSIPLADHAIPATALSSALTDEVALTYVCNPHNPTGSVLRPSEVLQILDRAEDRNVIPVFDEAYMEFAGPDHECALDAVRAGRRLLVLRTFSKAWGLAGLRVGYLIGHHSLVAEVLRARQPLPFSVNRLALRAAEAALDHPEHIDDVRARTAAARDLLCERLAALGVATTRSATNFVLARPPGNSNEIATRLVHEHDVHVRDLSMFGLPGHLRITVGTPEQVAALGDALESILPDSAARSDLSSGLGAPDGRIEVATRKPLDHINLFNGYVGATVVFALNELGAWPPLLSGVQRVDALAEKLGVERGKLLVLLRVAALLGHVELHSATAPADPGTGSTVALSPAGRELVRHRGFFTWGIGGYHQLLHGLADIALGKAAFGEDIPRDGAKVATGAGMVGSELMAPVEREVFADIDFDSVADLGCGDATRLIRMCSGSETRRGVGIDIDDGACEEAVKAVADSGLSHRVDIVRGDVLQHMGGRTFPGVELVTSFLMMHDLFEASGDPAGTMRTLRELFPDAKWFLIGDTVGQRWDDPAAELPIFSMEFELVHAFMDTPIATAQAYETAFAAADLRIHRREPFGAPSTWLWLLAAD</sequence>
<comment type="pathway">
    <text evidence="2">Amino-acid biosynthesis; L-histidine biosynthesis; L-histidine from 5-phospho-alpha-D-ribose 1-diphosphate: step 7/9.</text>
</comment>
<evidence type="ECO:0000256" key="1">
    <source>
        <dbReference type="ARBA" id="ARBA00001933"/>
    </source>
</evidence>
<keyword evidence="9" id="KW-0368">Histidine biosynthesis</keyword>
<dbReference type="InterPro" id="IPR015424">
    <property type="entry name" value="PyrdxlP-dep_Trfase"/>
</dbReference>
<keyword evidence="8" id="KW-0663">Pyridoxal phosphate</keyword>
<dbReference type="SUPFAM" id="SSF53383">
    <property type="entry name" value="PLP-dependent transferases"/>
    <property type="match status" value="1"/>
</dbReference>